<evidence type="ECO:0000256" key="2">
    <source>
        <dbReference type="SAM" id="Phobius"/>
    </source>
</evidence>
<feature type="transmembrane region" description="Helical" evidence="2">
    <location>
        <begin position="151"/>
        <end position="169"/>
    </location>
</feature>
<feature type="transmembrane region" description="Helical" evidence="2">
    <location>
        <begin position="245"/>
        <end position="262"/>
    </location>
</feature>
<keyword evidence="2" id="KW-0812">Transmembrane</keyword>
<dbReference type="PANTHER" id="PTHR23520">
    <property type="entry name" value="TRANSPORTER, PUTATIVE (AFU_ORTHOLOGUE AFUA_3G04000)-RELATED"/>
    <property type="match status" value="1"/>
</dbReference>
<dbReference type="GO" id="GO:0005886">
    <property type="term" value="C:plasma membrane"/>
    <property type="evidence" value="ECO:0007669"/>
    <property type="project" value="UniProtKB-SubCell"/>
</dbReference>
<feature type="transmembrane region" description="Helical" evidence="2">
    <location>
        <begin position="386"/>
        <end position="402"/>
    </location>
</feature>
<reference evidence="3 4" key="1">
    <citation type="submission" date="2019-07" db="EMBL/GenBank/DDBJ databases">
        <authorList>
            <person name="Kim J."/>
        </authorList>
    </citation>
    <scope>NUCLEOTIDE SEQUENCE [LARGE SCALE GENOMIC DNA]</scope>
    <source>
        <strain evidence="3 4">JC52</strain>
    </source>
</reference>
<dbReference type="PANTHER" id="PTHR23520:SF5">
    <property type="entry name" value="TRANSPORTER, PUTATIVE (AFU_ORTHOLOGUE AFUA_3G04000)-RELATED"/>
    <property type="match status" value="1"/>
</dbReference>
<protein>
    <submittedName>
        <fullName evidence="3">MFS transporter</fullName>
    </submittedName>
</protein>
<evidence type="ECO:0000256" key="1">
    <source>
        <dbReference type="ARBA" id="ARBA00004651"/>
    </source>
</evidence>
<evidence type="ECO:0000313" key="3">
    <source>
        <dbReference type="EMBL" id="TVY07735.1"/>
    </source>
</evidence>
<feature type="transmembrane region" description="Helical" evidence="2">
    <location>
        <begin position="423"/>
        <end position="443"/>
    </location>
</feature>
<feature type="transmembrane region" description="Helical" evidence="2">
    <location>
        <begin position="449"/>
        <end position="467"/>
    </location>
</feature>
<dbReference type="OrthoDB" id="9810492at2"/>
<feature type="transmembrane region" description="Helical" evidence="2">
    <location>
        <begin position="30"/>
        <end position="48"/>
    </location>
</feature>
<accession>A0A559K6H0</accession>
<dbReference type="InterPro" id="IPR011701">
    <property type="entry name" value="MFS"/>
</dbReference>
<keyword evidence="2" id="KW-1133">Transmembrane helix</keyword>
<dbReference type="SUPFAM" id="SSF103473">
    <property type="entry name" value="MFS general substrate transporter"/>
    <property type="match status" value="2"/>
</dbReference>
<dbReference type="EMBL" id="VNJI01000032">
    <property type="protein sequence ID" value="TVY07735.1"/>
    <property type="molecule type" value="Genomic_DNA"/>
</dbReference>
<evidence type="ECO:0000313" key="4">
    <source>
        <dbReference type="Proteomes" id="UP000317036"/>
    </source>
</evidence>
<keyword evidence="2" id="KW-0472">Membrane</keyword>
<dbReference type="Gene3D" id="1.20.1250.20">
    <property type="entry name" value="MFS general substrate transporter like domains"/>
    <property type="match status" value="2"/>
</dbReference>
<comment type="subcellular location">
    <subcellularLocation>
        <location evidence="1">Cell membrane</location>
        <topology evidence="1">Multi-pass membrane protein</topology>
    </subcellularLocation>
</comment>
<feature type="transmembrane region" description="Helical" evidence="2">
    <location>
        <begin position="300"/>
        <end position="322"/>
    </location>
</feature>
<comment type="caution">
    <text evidence="3">The sequence shown here is derived from an EMBL/GenBank/DDBJ whole genome shotgun (WGS) entry which is preliminary data.</text>
</comment>
<organism evidence="3 4">
    <name type="scientific">Paenibacillus cremeus</name>
    <dbReference type="NCBI Taxonomy" id="2163881"/>
    <lineage>
        <taxon>Bacteria</taxon>
        <taxon>Bacillati</taxon>
        <taxon>Bacillota</taxon>
        <taxon>Bacilli</taxon>
        <taxon>Bacillales</taxon>
        <taxon>Paenibacillaceae</taxon>
        <taxon>Paenibacillus</taxon>
    </lineage>
</organism>
<gene>
    <name evidence="3" type="ORF">FPZ49_22195</name>
</gene>
<feature type="transmembrane region" description="Helical" evidence="2">
    <location>
        <begin position="328"/>
        <end position="351"/>
    </location>
</feature>
<dbReference type="InterPro" id="IPR036259">
    <property type="entry name" value="MFS_trans_sf"/>
</dbReference>
<dbReference type="Proteomes" id="UP000317036">
    <property type="component" value="Unassembled WGS sequence"/>
</dbReference>
<feature type="transmembrane region" description="Helical" evidence="2">
    <location>
        <begin position="363"/>
        <end position="380"/>
    </location>
</feature>
<feature type="transmembrane region" description="Helical" evidence="2">
    <location>
        <begin position="54"/>
        <end position="76"/>
    </location>
</feature>
<keyword evidence="4" id="KW-1185">Reference proteome</keyword>
<sequence>MNGTVELKFVDKINAWLGSHASLRLLQMSAFIRSICQGIAVVVMSLYLKELGWNAGAVGGLLVASGVFRTVVTSFAGELVARLGSKRYLLLFEALTAAAALLITFTTNTIALCAAVIVAGFGMGHTGSGGPISPIERRWLGAFARKNADHIYGMNALLGYWGLGIGSLLAGTTPILHQWLPGVNAYRPLFAVIALFSLCAMAVLLKVTGGERKKPQMEETKGAAGPVEAVAVQAAPAQRWSLRSFIGWGIVVAIAIGLWLSLRQHMPPLWSALLPVFLFCFLILGTLIRASFGPRDQLLTLVNLFNSIAVTLASTMSSYWLAARFGASTSMIGLVISASYLMTGLTSLAVIRASKRYGSVKPVVGLQLAGIACVLVMPWVPWFLGAAVLYICCTMFNLGTRGSRSVVMNIQRSAGSRNWQSRLTSFMLRLGVVLWPGAFGHMIEGGAFVLPFYIAATVQTVSTVWFGQAQKLQQVEIQR</sequence>
<name>A0A559K6H0_9BACL</name>
<dbReference type="GO" id="GO:0022857">
    <property type="term" value="F:transmembrane transporter activity"/>
    <property type="evidence" value="ECO:0007669"/>
    <property type="project" value="InterPro"/>
</dbReference>
<feature type="transmembrane region" description="Helical" evidence="2">
    <location>
        <begin position="189"/>
        <end position="207"/>
    </location>
</feature>
<dbReference type="AlphaFoldDB" id="A0A559K6H0"/>
<feature type="transmembrane region" description="Helical" evidence="2">
    <location>
        <begin position="268"/>
        <end position="288"/>
    </location>
</feature>
<proteinExistence type="predicted"/>
<dbReference type="Pfam" id="PF07690">
    <property type="entry name" value="MFS_1"/>
    <property type="match status" value="1"/>
</dbReference>